<keyword evidence="7 11" id="KW-1133">Transmembrane helix</keyword>
<dbReference type="AlphaFoldDB" id="A0A9D2VGF9"/>
<proteinExistence type="inferred from homology"/>
<evidence type="ECO:0000256" key="5">
    <source>
        <dbReference type="ARBA" id="ARBA00022692"/>
    </source>
</evidence>
<dbReference type="Proteomes" id="UP000700248">
    <property type="component" value="Unassembled WGS sequence"/>
</dbReference>
<dbReference type="RefSeq" id="WP_276830716.1">
    <property type="nucleotide sequence ID" value="NZ_DYTQ01000064.1"/>
</dbReference>
<comment type="similarity">
    <text evidence="2">Belongs to the YtcA family.</text>
</comment>
<keyword evidence="8 11" id="KW-0472">Membrane</keyword>
<evidence type="ECO:0000313" key="12">
    <source>
        <dbReference type="EMBL" id="HJH24009.1"/>
    </source>
</evidence>
<evidence type="ECO:0000256" key="6">
    <source>
        <dbReference type="ARBA" id="ARBA00022729"/>
    </source>
</evidence>
<keyword evidence="6" id="KW-0732">Signal</keyword>
<dbReference type="GO" id="GO:0016020">
    <property type="term" value="C:membrane"/>
    <property type="evidence" value="ECO:0007669"/>
    <property type="project" value="UniProtKB-SubCell"/>
</dbReference>
<keyword evidence="4" id="KW-1003">Cell membrane</keyword>
<evidence type="ECO:0000256" key="10">
    <source>
        <dbReference type="ARBA" id="ARBA00023288"/>
    </source>
</evidence>
<feature type="transmembrane region" description="Helical" evidence="11">
    <location>
        <begin position="28"/>
        <end position="51"/>
    </location>
</feature>
<comment type="subcellular location">
    <subcellularLocation>
        <location evidence="1">Membrane</location>
        <topology evidence="1">Multi-pass membrane protein</topology>
    </subcellularLocation>
</comment>
<gene>
    <name evidence="12" type="ORF">K8U84_05575</name>
</gene>
<evidence type="ECO:0000256" key="9">
    <source>
        <dbReference type="ARBA" id="ARBA00023139"/>
    </source>
</evidence>
<reference evidence="12" key="1">
    <citation type="journal article" date="2021" name="PeerJ">
        <title>Extensive microbial diversity within the chicken gut microbiome revealed by metagenomics and culture.</title>
        <authorList>
            <person name="Gilroy R."/>
            <person name="Ravi A."/>
            <person name="Getino M."/>
            <person name="Pursley I."/>
            <person name="Horton D.L."/>
            <person name="Alikhan N.F."/>
            <person name="Baker D."/>
            <person name="Gharbi K."/>
            <person name="Hall N."/>
            <person name="Watson M."/>
            <person name="Adriaenssens E.M."/>
            <person name="Foster-Nyarko E."/>
            <person name="Jarju S."/>
            <person name="Secka A."/>
            <person name="Antonio M."/>
            <person name="Oren A."/>
            <person name="Chaudhuri R.R."/>
            <person name="La Ragione R."/>
            <person name="Hildebrand F."/>
            <person name="Pallen M.J."/>
        </authorList>
    </citation>
    <scope>NUCLEOTIDE SEQUENCE</scope>
    <source>
        <strain evidence="12">CHK175-13533</strain>
    </source>
</reference>
<sequence>MTIFLVTGLAFLLTGCQRAPSFSIGGAYFPAWLVFALASVVVTLVVRGVLIRLGVDDALRYKPVLYIGLMVMFCLAALLLFFAY</sequence>
<keyword evidence="10" id="KW-0449">Lipoprotein</keyword>
<organism evidence="12 13">
    <name type="scientific">Paenalcaligenes hominis</name>
    <dbReference type="NCBI Taxonomy" id="643674"/>
    <lineage>
        <taxon>Bacteria</taxon>
        <taxon>Pseudomonadati</taxon>
        <taxon>Pseudomonadota</taxon>
        <taxon>Betaproteobacteria</taxon>
        <taxon>Burkholderiales</taxon>
        <taxon>Alcaligenaceae</taxon>
        <taxon>Paenalcaligenes</taxon>
    </lineage>
</organism>
<evidence type="ECO:0000313" key="13">
    <source>
        <dbReference type="Proteomes" id="UP000700248"/>
    </source>
</evidence>
<reference evidence="12" key="2">
    <citation type="submission" date="2021-09" db="EMBL/GenBank/DDBJ databases">
        <authorList>
            <person name="Gilroy R."/>
        </authorList>
    </citation>
    <scope>NUCLEOTIDE SEQUENCE</scope>
    <source>
        <strain evidence="12">CHK175-13533</strain>
    </source>
</reference>
<evidence type="ECO:0000256" key="2">
    <source>
        <dbReference type="ARBA" id="ARBA00008208"/>
    </source>
</evidence>
<keyword evidence="5 11" id="KW-0812">Transmembrane</keyword>
<dbReference type="InterPro" id="IPR031381">
    <property type="entry name" value="YtcA"/>
</dbReference>
<evidence type="ECO:0000256" key="4">
    <source>
        <dbReference type="ARBA" id="ARBA00022475"/>
    </source>
</evidence>
<dbReference type="Pfam" id="PF17090">
    <property type="entry name" value="Ytca"/>
    <property type="match status" value="1"/>
</dbReference>
<evidence type="ECO:0000256" key="8">
    <source>
        <dbReference type="ARBA" id="ARBA00023136"/>
    </source>
</evidence>
<dbReference type="EMBL" id="DYTQ01000064">
    <property type="protein sequence ID" value="HJH24009.1"/>
    <property type="molecule type" value="Genomic_DNA"/>
</dbReference>
<comment type="caution">
    <text evidence="12">The sequence shown here is derived from an EMBL/GenBank/DDBJ whole genome shotgun (WGS) entry which is preliminary data.</text>
</comment>
<feature type="transmembrane region" description="Helical" evidence="11">
    <location>
        <begin position="63"/>
        <end position="83"/>
    </location>
</feature>
<evidence type="ECO:0000256" key="7">
    <source>
        <dbReference type="ARBA" id="ARBA00022989"/>
    </source>
</evidence>
<accession>A0A9D2VGF9</accession>
<keyword evidence="9" id="KW-0564">Palmitate</keyword>
<name>A0A9D2VGF9_9BURK</name>
<protein>
    <recommendedName>
        <fullName evidence="3">Uncharacterized protein YtcA</fullName>
    </recommendedName>
</protein>
<evidence type="ECO:0000256" key="3">
    <source>
        <dbReference type="ARBA" id="ARBA00021237"/>
    </source>
</evidence>
<evidence type="ECO:0000256" key="1">
    <source>
        <dbReference type="ARBA" id="ARBA00004141"/>
    </source>
</evidence>
<evidence type="ECO:0000256" key="11">
    <source>
        <dbReference type="SAM" id="Phobius"/>
    </source>
</evidence>